<evidence type="ECO:0000313" key="1">
    <source>
        <dbReference type="EMBL" id="KAK2883988.1"/>
    </source>
</evidence>
<dbReference type="AlphaFoldDB" id="A0AA88TH86"/>
<gene>
    <name evidence="1" type="ORF">Q8A67_017625</name>
</gene>
<organism evidence="1 2">
    <name type="scientific">Cirrhinus molitorella</name>
    <name type="common">mud carp</name>
    <dbReference type="NCBI Taxonomy" id="172907"/>
    <lineage>
        <taxon>Eukaryota</taxon>
        <taxon>Metazoa</taxon>
        <taxon>Chordata</taxon>
        <taxon>Craniata</taxon>
        <taxon>Vertebrata</taxon>
        <taxon>Euteleostomi</taxon>
        <taxon>Actinopterygii</taxon>
        <taxon>Neopterygii</taxon>
        <taxon>Teleostei</taxon>
        <taxon>Ostariophysi</taxon>
        <taxon>Cypriniformes</taxon>
        <taxon>Cyprinidae</taxon>
        <taxon>Labeoninae</taxon>
        <taxon>Labeonini</taxon>
        <taxon>Cirrhinus</taxon>
    </lineage>
</organism>
<reference evidence="1" key="1">
    <citation type="submission" date="2023-08" db="EMBL/GenBank/DDBJ databases">
        <title>Chromosome-level Genome Assembly of mud carp (Cirrhinus molitorella).</title>
        <authorList>
            <person name="Liu H."/>
        </authorList>
    </citation>
    <scope>NUCLEOTIDE SEQUENCE</scope>
    <source>
        <strain evidence="1">Prfri</strain>
        <tissue evidence="1">Muscle</tissue>
    </source>
</reference>
<accession>A0AA88TH86</accession>
<comment type="caution">
    <text evidence="1">The sequence shown here is derived from an EMBL/GenBank/DDBJ whole genome shotgun (WGS) entry which is preliminary data.</text>
</comment>
<name>A0AA88TH86_9TELE</name>
<dbReference type="Proteomes" id="UP001187343">
    <property type="component" value="Unassembled WGS sequence"/>
</dbReference>
<sequence>MLSKCTSGAVIGIVVVGELCIRSKRSSSSYYSTTCPEFTNPRFSDNLNNGVCNKETCSTLLKDEPVVDIICE</sequence>
<evidence type="ECO:0000313" key="2">
    <source>
        <dbReference type="Proteomes" id="UP001187343"/>
    </source>
</evidence>
<proteinExistence type="predicted"/>
<keyword evidence="2" id="KW-1185">Reference proteome</keyword>
<dbReference type="EMBL" id="JAUYZG010000017">
    <property type="protein sequence ID" value="KAK2883988.1"/>
    <property type="molecule type" value="Genomic_DNA"/>
</dbReference>
<protein>
    <submittedName>
        <fullName evidence="1">Uncharacterized protein</fullName>
    </submittedName>
</protein>